<dbReference type="CDD" id="cd04657">
    <property type="entry name" value="Piwi_ago-like"/>
    <property type="match status" value="1"/>
</dbReference>
<evidence type="ECO:0000313" key="6">
    <source>
        <dbReference type="Proteomes" id="UP000466442"/>
    </source>
</evidence>
<evidence type="ECO:0000259" key="4">
    <source>
        <dbReference type="PROSITE" id="PS50822"/>
    </source>
</evidence>
<dbReference type="Gene3D" id="3.30.420.10">
    <property type="entry name" value="Ribonuclease H-like superfamily/Ribonuclease H"/>
    <property type="match status" value="1"/>
</dbReference>
<dbReference type="OrthoDB" id="10252740at2759"/>
<dbReference type="GO" id="GO:0034587">
    <property type="term" value="P:piRNA processing"/>
    <property type="evidence" value="ECO:0007669"/>
    <property type="project" value="UniProtKB-ARBA"/>
</dbReference>
<feature type="compositionally biased region" description="Low complexity" evidence="2">
    <location>
        <begin position="321"/>
        <end position="335"/>
    </location>
</feature>
<dbReference type="SUPFAM" id="SSF53098">
    <property type="entry name" value="Ribonuclease H-like"/>
    <property type="match status" value="1"/>
</dbReference>
<dbReference type="SMART" id="SM00949">
    <property type="entry name" value="PAZ"/>
    <property type="match status" value="1"/>
</dbReference>
<dbReference type="PROSITE" id="PS50821">
    <property type="entry name" value="PAZ"/>
    <property type="match status" value="1"/>
</dbReference>
<feature type="compositionally biased region" description="Low complexity" evidence="2">
    <location>
        <begin position="201"/>
        <end position="270"/>
    </location>
</feature>
<feature type="region of interest" description="Disordered" evidence="2">
    <location>
        <begin position="1"/>
        <end position="342"/>
    </location>
</feature>
<reference evidence="5" key="1">
    <citation type="journal article" date="2021" name="Mol. Ecol. Resour.">
        <title>Apolygus lucorum genome provides insights into omnivorousness and mesophyll feeding.</title>
        <authorList>
            <person name="Liu Y."/>
            <person name="Liu H."/>
            <person name="Wang H."/>
            <person name="Huang T."/>
            <person name="Liu B."/>
            <person name="Yang B."/>
            <person name="Yin L."/>
            <person name="Li B."/>
            <person name="Zhang Y."/>
            <person name="Zhang S."/>
            <person name="Jiang F."/>
            <person name="Zhang X."/>
            <person name="Ren Y."/>
            <person name="Wang B."/>
            <person name="Wang S."/>
            <person name="Lu Y."/>
            <person name="Wu K."/>
            <person name="Fan W."/>
            <person name="Wang G."/>
        </authorList>
    </citation>
    <scope>NUCLEOTIDE SEQUENCE</scope>
    <source>
        <strain evidence="5">12Hb</strain>
    </source>
</reference>
<dbReference type="EMBL" id="WIXP02000009">
    <property type="protein sequence ID" value="KAF6204633.1"/>
    <property type="molecule type" value="Genomic_DNA"/>
</dbReference>
<accession>A0A8S9X6N6</accession>
<dbReference type="Pfam" id="PF16486">
    <property type="entry name" value="ArgoN"/>
    <property type="match status" value="1"/>
</dbReference>
<dbReference type="SMART" id="SM01163">
    <property type="entry name" value="DUF1785"/>
    <property type="match status" value="1"/>
</dbReference>
<dbReference type="InterPro" id="IPR045246">
    <property type="entry name" value="Piwi_ago-like"/>
</dbReference>
<dbReference type="CDD" id="cd02846">
    <property type="entry name" value="PAZ_argonaute_like"/>
    <property type="match status" value="1"/>
</dbReference>
<evidence type="ECO:0000313" key="5">
    <source>
        <dbReference type="EMBL" id="KAF6204633.1"/>
    </source>
</evidence>
<proteinExistence type="inferred from homology"/>
<dbReference type="Proteomes" id="UP000466442">
    <property type="component" value="Linkage Group LG9"/>
</dbReference>
<protein>
    <recommendedName>
        <fullName evidence="7">Protein argonaute-2</fullName>
    </recommendedName>
</protein>
<feature type="compositionally biased region" description="Low complexity" evidence="2">
    <location>
        <begin position="48"/>
        <end position="143"/>
    </location>
</feature>
<dbReference type="Pfam" id="PF02171">
    <property type="entry name" value="Piwi"/>
    <property type="match status" value="1"/>
</dbReference>
<gene>
    <name evidence="5" type="ORF">GE061_018793</name>
</gene>
<organism evidence="5 6">
    <name type="scientific">Apolygus lucorum</name>
    <name type="common">Small green plant bug</name>
    <name type="synonym">Lygocoris lucorum</name>
    <dbReference type="NCBI Taxonomy" id="248454"/>
    <lineage>
        <taxon>Eukaryota</taxon>
        <taxon>Metazoa</taxon>
        <taxon>Ecdysozoa</taxon>
        <taxon>Arthropoda</taxon>
        <taxon>Hexapoda</taxon>
        <taxon>Insecta</taxon>
        <taxon>Pterygota</taxon>
        <taxon>Neoptera</taxon>
        <taxon>Paraneoptera</taxon>
        <taxon>Hemiptera</taxon>
        <taxon>Heteroptera</taxon>
        <taxon>Panheteroptera</taxon>
        <taxon>Cimicomorpha</taxon>
        <taxon>Miridae</taxon>
        <taxon>Mirini</taxon>
        <taxon>Apolygus</taxon>
    </lineage>
</organism>
<dbReference type="InterPro" id="IPR036397">
    <property type="entry name" value="RNaseH_sf"/>
</dbReference>
<dbReference type="Pfam" id="PF02170">
    <property type="entry name" value="PAZ"/>
    <property type="match status" value="1"/>
</dbReference>
<evidence type="ECO:0008006" key="7">
    <source>
        <dbReference type="Google" id="ProtNLM"/>
    </source>
</evidence>
<dbReference type="InterPro" id="IPR014811">
    <property type="entry name" value="ArgoL1"/>
</dbReference>
<comment type="caution">
    <text evidence="5">The sequence shown here is derived from an EMBL/GenBank/DDBJ whole genome shotgun (WGS) entry which is preliminary data.</text>
</comment>
<keyword evidence="6" id="KW-1185">Reference proteome</keyword>
<feature type="compositionally biased region" description="Gly residues" evidence="2">
    <location>
        <begin position="144"/>
        <end position="157"/>
    </location>
</feature>
<dbReference type="Gene3D" id="2.170.260.10">
    <property type="entry name" value="paz domain"/>
    <property type="match status" value="1"/>
</dbReference>
<dbReference type="PROSITE" id="PS50822">
    <property type="entry name" value="PIWI"/>
    <property type="match status" value="1"/>
</dbReference>
<dbReference type="InterPro" id="IPR032474">
    <property type="entry name" value="Argonaute_N"/>
</dbReference>
<dbReference type="InterPro" id="IPR032472">
    <property type="entry name" value="ArgoL2"/>
</dbReference>
<dbReference type="Pfam" id="PF08699">
    <property type="entry name" value="ArgoL1"/>
    <property type="match status" value="1"/>
</dbReference>
<dbReference type="InterPro" id="IPR003100">
    <property type="entry name" value="PAZ_dom"/>
</dbReference>
<feature type="compositionally biased region" description="Basic residues" evidence="2">
    <location>
        <begin position="14"/>
        <end position="29"/>
    </location>
</feature>
<evidence type="ECO:0000256" key="1">
    <source>
        <dbReference type="RuleBase" id="RU361178"/>
    </source>
</evidence>
<dbReference type="InterPro" id="IPR036085">
    <property type="entry name" value="PAZ_dom_sf"/>
</dbReference>
<dbReference type="InterPro" id="IPR003165">
    <property type="entry name" value="Piwi"/>
</dbReference>
<dbReference type="InterPro" id="IPR012337">
    <property type="entry name" value="RNaseH-like_sf"/>
</dbReference>
<comment type="similarity">
    <text evidence="1">Belongs to the argonaute family.</text>
</comment>
<dbReference type="PANTHER" id="PTHR22891">
    <property type="entry name" value="EUKARYOTIC TRANSLATION INITIATION FACTOR 2C"/>
    <property type="match status" value="1"/>
</dbReference>
<name>A0A8S9X6N6_APOLU</name>
<dbReference type="SUPFAM" id="SSF101690">
    <property type="entry name" value="PAZ domain"/>
    <property type="match status" value="1"/>
</dbReference>
<feature type="compositionally biased region" description="Low complexity" evidence="2">
    <location>
        <begin position="158"/>
        <end position="193"/>
    </location>
</feature>
<dbReference type="SMART" id="SM00950">
    <property type="entry name" value="Piwi"/>
    <property type="match status" value="1"/>
</dbReference>
<evidence type="ECO:0000256" key="2">
    <source>
        <dbReference type="SAM" id="MobiDB-lite"/>
    </source>
</evidence>
<feature type="domain" description="Piwi" evidence="4">
    <location>
        <begin position="837"/>
        <end position="1139"/>
    </location>
</feature>
<dbReference type="Pfam" id="PF16488">
    <property type="entry name" value="ArgoL2"/>
    <property type="match status" value="1"/>
</dbReference>
<sequence>MGEGVAQALNNQSKKSKHRMGKGKGKKKGKGNEDQPSEAGASGATPNQPQQQARPPQQQQQQAPQQQQQQARPQPQQQQQQARPPKQQQQQAPQQQQQQARPQPQQQQQQARPPQQQQQQGPWSQQQRPQQGGPGPQQQRPQQGGPGPQQGGPGPQKGGPWSQQQRPQQGGPGPQQQRPQQGGPGPQQQRPQQGGPGPQQGGPWSQKQSPQQGGPWPQQQRPQQGGPRPQQQPQQGGPGPQQQRPQQGGPWPQQQHPQQGGPRPQQQPQQGGPGPQQRGPPPARSTPPGFTPQQQQQQQQRPEPDVAGLSQQMQQMGVGDSSRSSPQKSPSPEKSIVNLGLSGKGRDYAALNGLLPPKRAERPPMQKTGRVIRVETNHLPLSIADSKRTVYHYDVKVEPEKPFRFYRPALRAVREVLYPNNWPSFDGKKNLYSANKLPFRGDTATETVSVFDEERAAPKEVTVTITLAAEVSFKTIGEYLRQGSSTRPPQDAIQALDICLRQPAAQRFLPVGRSYFSQPRGRIVSLGDGLNLWYGFFQSAILGWKPFLNIDVAHKGFPAAVNCVQALEEFVGGQLRGNDTINDYTETRMRGLIKGLKIIYEMPGSAQKRTHKVLDLGRSARETKFKMQDRGEMMTVEQYFRETYNYQIRFPLIPCLVCGSQSREFSLPAELCRIVEGQVVMRKLNEIQTRTMVKEAATPAPDRKRKIIDSMINVKFENDPHIREFGLTVAKEFLKVDARVLNAPSVHYANRRSVPVNKGVWMSSSFIRPGSLSNWVIYCCERRVRPGDLDNLERELIKIGSSLGMSVSKARILNLKMDNTREVEKDFASFQKDKVQLLFVILPDRGNVTYARIKSIAEIQVGVLTQCLKTRTISRLNPATVTNILLKVNAKINGINHNIAPEFWPSFLQRPVMVVGADVTHPSPDQQDIPSVAAVAASHDASAFHYNMKWRLQSPREEMIQDLEAIMKDQLIFFYRRTGHKPEHILFYRDGVSEGQFKKVLDIELQAIRRACKGVGDDYEPPITFLVVQKRHHTRFFPTNPKDADGRNQNVPAGTIVDTEIVHPTEFDFYLVSHASIQGTSRPTKYHVLWDDQKMPEQQLEEITYYLCHLFTRCTRSVSYPAPTYYAHLAAFRIRSYIENQRIHLGNLSQEERNRTVKQEIVNNNPMFFV</sequence>
<dbReference type="Gene3D" id="3.40.50.2300">
    <property type="match status" value="1"/>
</dbReference>
<feature type="domain" description="PAZ" evidence="3">
    <location>
        <begin position="576"/>
        <end position="676"/>
    </location>
</feature>
<dbReference type="GO" id="GO:0003723">
    <property type="term" value="F:RNA binding"/>
    <property type="evidence" value="ECO:0007669"/>
    <property type="project" value="InterPro"/>
</dbReference>
<dbReference type="AlphaFoldDB" id="A0A8S9X6N6"/>
<evidence type="ECO:0000259" key="3">
    <source>
        <dbReference type="PROSITE" id="PS50821"/>
    </source>
</evidence>